<protein>
    <submittedName>
        <fullName evidence="1">Thioredoxin family protein</fullName>
    </submittedName>
</protein>
<comment type="caution">
    <text evidence="1">The sequence shown here is derived from an EMBL/GenBank/DDBJ whole genome shotgun (WGS) entry which is preliminary data.</text>
</comment>
<sequence length="188" mass="22363">MDIKKFWQQSVTFDEYLKNAEERLQKPKNQQDVDFKDYYKLGLQRMHRMLEKYCPDEQQLQELRRKNFKGKILVICEAWCGDGSQALPVVEKFFKDYEVRVSYRDQEPSLIDSFLSNGGKSIPVIIFLDEDFKVLNHWGPRPAYGISLLNKHKNDPEAYPKDDFYRDLQAYYAKNKGYDTIEELLTLI</sequence>
<dbReference type="Gene3D" id="3.40.30.10">
    <property type="entry name" value="Glutaredoxin"/>
    <property type="match status" value="1"/>
</dbReference>
<reference evidence="1 2" key="1">
    <citation type="submission" date="2019-11" db="EMBL/GenBank/DDBJ databases">
        <title>Characterization of Elizabethkingia argenteiflava sp. nov., isolated from inner surface of Soybean Pods.</title>
        <authorList>
            <person name="Mo S."/>
        </authorList>
    </citation>
    <scope>NUCLEOTIDE SEQUENCE [LARGE SCALE GENOMIC DNA]</scope>
    <source>
        <strain evidence="1 2">YB22</strain>
    </source>
</reference>
<dbReference type="Pfam" id="PF14595">
    <property type="entry name" value="Thioredoxin_9"/>
    <property type="match status" value="1"/>
</dbReference>
<evidence type="ECO:0000313" key="2">
    <source>
        <dbReference type="Proteomes" id="UP000553459"/>
    </source>
</evidence>
<dbReference type="EMBL" id="JAAABJ010000296">
    <property type="protein sequence ID" value="NAW50408.1"/>
    <property type="molecule type" value="Genomic_DNA"/>
</dbReference>
<keyword evidence="2" id="KW-1185">Reference proteome</keyword>
<dbReference type="SUPFAM" id="SSF52833">
    <property type="entry name" value="Thioredoxin-like"/>
    <property type="match status" value="1"/>
</dbReference>
<dbReference type="InterPro" id="IPR036249">
    <property type="entry name" value="Thioredoxin-like_sf"/>
</dbReference>
<dbReference type="RefSeq" id="WP_166518756.1">
    <property type="nucleotide sequence ID" value="NZ_JAAABJ010000296.1"/>
</dbReference>
<dbReference type="AlphaFoldDB" id="A0A845PVS4"/>
<accession>A0A845PVS4</accession>
<organism evidence="1 2">
    <name type="scientific">Elizabethkingia argenteiflava</name>
    <dbReference type="NCBI Taxonomy" id="2681556"/>
    <lineage>
        <taxon>Bacteria</taxon>
        <taxon>Pseudomonadati</taxon>
        <taxon>Bacteroidota</taxon>
        <taxon>Flavobacteriia</taxon>
        <taxon>Flavobacteriales</taxon>
        <taxon>Weeksellaceae</taxon>
        <taxon>Elizabethkingia</taxon>
    </lineage>
</organism>
<gene>
    <name evidence="1" type="ORF">GNY06_03040</name>
</gene>
<name>A0A845PVS4_9FLAO</name>
<proteinExistence type="predicted"/>
<evidence type="ECO:0000313" key="1">
    <source>
        <dbReference type="EMBL" id="NAW50408.1"/>
    </source>
</evidence>
<dbReference type="Proteomes" id="UP000553459">
    <property type="component" value="Unassembled WGS sequence"/>
</dbReference>